<organism evidence="1 2">
    <name type="scientific">Beauveria bassiana (strain ARSEF 2860)</name>
    <name type="common">White muscardine disease fungus</name>
    <name type="synonym">Tritirachium shiotae</name>
    <dbReference type="NCBI Taxonomy" id="655819"/>
    <lineage>
        <taxon>Eukaryota</taxon>
        <taxon>Fungi</taxon>
        <taxon>Dikarya</taxon>
        <taxon>Ascomycota</taxon>
        <taxon>Pezizomycotina</taxon>
        <taxon>Sordariomycetes</taxon>
        <taxon>Hypocreomycetidae</taxon>
        <taxon>Hypocreales</taxon>
        <taxon>Cordycipitaceae</taxon>
        <taxon>Beauveria</taxon>
    </lineage>
</organism>
<dbReference type="InParanoid" id="J4VZ97"/>
<reference evidence="1 2" key="1">
    <citation type="journal article" date="2012" name="Sci. Rep.">
        <title>Genomic perspectives on the evolution of fungal entomopathogenicity in Beauveria bassiana.</title>
        <authorList>
            <person name="Xiao G."/>
            <person name="Ying S.H."/>
            <person name="Zheng P."/>
            <person name="Wang Z.L."/>
            <person name="Zhang S."/>
            <person name="Xie X.Q."/>
            <person name="Shang Y."/>
            <person name="St Leger R.J."/>
            <person name="Zhao G.P."/>
            <person name="Wang C."/>
            <person name="Feng M.G."/>
        </authorList>
    </citation>
    <scope>NUCLEOTIDE SEQUENCE [LARGE SCALE GENOMIC DNA]</scope>
    <source>
        <strain evidence="1 2">ARSEF 2860</strain>
    </source>
</reference>
<dbReference type="AlphaFoldDB" id="J4VZ97"/>
<sequence length="102" mass="11093">MTCFPTATCSVELHVMCVIMPSQFQPATFTPHSSTIFERILKATPEDPILSVSGKLSRHLNHSIAPSYARELDASSLRAFKEAFLLILAKSAQAKGDARSGD</sequence>
<dbReference type="HOGENOM" id="CLU_2276968_0_0_1"/>
<keyword evidence="2" id="KW-1185">Reference proteome</keyword>
<dbReference type="RefSeq" id="XP_008600598.1">
    <property type="nucleotide sequence ID" value="XM_008602376.1"/>
</dbReference>
<evidence type="ECO:0000313" key="1">
    <source>
        <dbReference type="EMBL" id="EJP63635.1"/>
    </source>
</evidence>
<evidence type="ECO:0000313" key="2">
    <source>
        <dbReference type="Proteomes" id="UP000002762"/>
    </source>
</evidence>
<accession>J4VZ97</accession>
<protein>
    <submittedName>
        <fullName evidence="1">Uncharacterized protein</fullName>
    </submittedName>
</protein>
<dbReference type="EMBL" id="JH725173">
    <property type="protein sequence ID" value="EJP63635.1"/>
    <property type="molecule type" value="Genomic_DNA"/>
</dbReference>
<proteinExistence type="predicted"/>
<dbReference type="GeneID" id="19890291"/>
<gene>
    <name evidence="1" type="ORF">BBA_07279</name>
</gene>
<dbReference type="Proteomes" id="UP000002762">
    <property type="component" value="Unassembled WGS sequence"/>
</dbReference>
<name>J4VZ97_BEAB2</name>